<keyword evidence="3" id="KW-1185">Reference proteome</keyword>
<dbReference type="Proteomes" id="UP000198287">
    <property type="component" value="Unassembled WGS sequence"/>
</dbReference>
<protein>
    <submittedName>
        <fullName evidence="2">Uncharacterized protein</fullName>
    </submittedName>
</protein>
<proteinExistence type="predicted"/>
<feature type="signal peptide" evidence="1">
    <location>
        <begin position="1"/>
        <end position="24"/>
    </location>
</feature>
<sequence>MWPVIISPSSIVSVLMVCTTFGVGVVTTSPANSTNMTQFKSTVLYSFANVTSTPEGSHTTILTIATGPDDQLHYVRSEDGKKKQGIWTGPLPSAPKLELDDLLLTPKEGSTNHSSSSTTSSIAGGLSNLSQEIDFSIKGYLSGIL</sequence>
<name>A0A226DFX7_FOLCA</name>
<evidence type="ECO:0000313" key="2">
    <source>
        <dbReference type="EMBL" id="OXA43597.1"/>
    </source>
</evidence>
<gene>
    <name evidence="2" type="ORF">Fcan01_21412</name>
</gene>
<evidence type="ECO:0000256" key="1">
    <source>
        <dbReference type="SAM" id="SignalP"/>
    </source>
</evidence>
<feature type="chain" id="PRO_5012352843" evidence="1">
    <location>
        <begin position="25"/>
        <end position="145"/>
    </location>
</feature>
<dbReference type="EMBL" id="LNIX01000021">
    <property type="protein sequence ID" value="OXA43597.1"/>
    <property type="molecule type" value="Genomic_DNA"/>
</dbReference>
<keyword evidence="1" id="KW-0732">Signal</keyword>
<organism evidence="2 3">
    <name type="scientific">Folsomia candida</name>
    <name type="common">Springtail</name>
    <dbReference type="NCBI Taxonomy" id="158441"/>
    <lineage>
        <taxon>Eukaryota</taxon>
        <taxon>Metazoa</taxon>
        <taxon>Ecdysozoa</taxon>
        <taxon>Arthropoda</taxon>
        <taxon>Hexapoda</taxon>
        <taxon>Collembola</taxon>
        <taxon>Entomobryomorpha</taxon>
        <taxon>Isotomoidea</taxon>
        <taxon>Isotomidae</taxon>
        <taxon>Proisotominae</taxon>
        <taxon>Folsomia</taxon>
    </lineage>
</organism>
<accession>A0A226DFX7</accession>
<evidence type="ECO:0000313" key="3">
    <source>
        <dbReference type="Proteomes" id="UP000198287"/>
    </source>
</evidence>
<comment type="caution">
    <text evidence="2">The sequence shown here is derived from an EMBL/GenBank/DDBJ whole genome shotgun (WGS) entry which is preliminary data.</text>
</comment>
<dbReference type="AlphaFoldDB" id="A0A226DFX7"/>
<reference evidence="2 3" key="1">
    <citation type="submission" date="2015-12" db="EMBL/GenBank/DDBJ databases">
        <title>The genome of Folsomia candida.</title>
        <authorList>
            <person name="Faddeeva A."/>
            <person name="Derks M.F."/>
            <person name="Anvar Y."/>
            <person name="Smit S."/>
            <person name="Van Straalen N."/>
            <person name="Roelofs D."/>
        </authorList>
    </citation>
    <scope>NUCLEOTIDE SEQUENCE [LARGE SCALE GENOMIC DNA]</scope>
    <source>
        <strain evidence="2 3">VU population</strain>
        <tissue evidence="2">Whole body</tissue>
    </source>
</reference>